<reference evidence="2 3" key="1">
    <citation type="submission" date="2016-02" db="EMBL/GenBank/DDBJ databases">
        <title>Comparison of Clostridium stercorarium subspecies using comparative genomics and transcriptomics.</title>
        <authorList>
            <person name="Schellenberg J."/>
            <person name="Thallinger G."/>
            <person name="Levin D.B."/>
            <person name="Zhang X."/>
            <person name="Alvare G."/>
            <person name="Fristensky B."/>
            <person name="Sparling R."/>
        </authorList>
    </citation>
    <scope>NUCLEOTIDE SEQUENCE [LARGE SCALE GENOMIC DNA]</scope>
    <source>
        <strain evidence="2 3">DSM 2910</strain>
    </source>
</reference>
<evidence type="ECO:0000256" key="1">
    <source>
        <dbReference type="SAM" id="MobiDB-lite"/>
    </source>
</evidence>
<dbReference type="AlphaFoldDB" id="A0A1B1YAB9"/>
<gene>
    <name evidence="2" type="ORF">CSTERTH_01060</name>
</gene>
<dbReference type="Proteomes" id="UP000092971">
    <property type="component" value="Chromosome"/>
</dbReference>
<name>A0A1B1YAB9_THEST</name>
<dbReference type="EMBL" id="CP014672">
    <property type="protein sequence ID" value="ANW97717.1"/>
    <property type="molecule type" value="Genomic_DNA"/>
</dbReference>
<proteinExistence type="predicted"/>
<dbReference type="RefSeq" id="WP_065821261.1">
    <property type="nucleotide sequence ID" value="NZ_CP014672.1"/>
</dbReference>
<evidence type="ECO:0000313" key="2">
    <source>
        <dbReference type="EMBL" id="ANW97717.1"/>
    </source>
</evidence>
<accession>A0A1B1YAB9</accession>
<protein>
    <submittedName>
        <fullName evidence="2">Uncharacterized protein</fullName>
    </submittedName>
</protein>
<feature type="region of interest" description="Disordered" evidence="1">
    <location>
        <begin position="46"/>
        <end position="67"/>
    </location>
</feature>
<organism evidence="2 3">
    <name type="scientific">Thermoclostridium stercorarium subsp. thermolacticum DSM 2910</name>
    <dbReference type="NCBI Taxonomy" id="1121336"/>
    <lineage>
        <taxon>Bacteria</taxon>
        <taxon>Bacillati</taxon>
        <taxon>Bacillota</taxon>
        <taxon>Clostridia</taxon>
        <taxon>Eubacteriales</taxon>
        <taxon>Oscillospiraceae</taxon>
        <taxon>Thermoclostridium</taxon>
    </lineage>
</organism>
<sequence length="67" mass="7524">MKCKVLKRAWCPLKKGYIMPGEIIEVPEQSVKGYLPYVQVIEAAKKTPEETAKKETGGKKTRKSGDE</sequence>
<evidence type="ECO:0000313" key="3">
    <source>
        <dbReference type="Proteomes" id="UP000092971"/>
    </source>
</evidence>